<evidence type="ECO:0000256" key="1">
    <source>
        <dbReference type="ARBA" id="ARBA00010555"/>
    </source>
</evidence>
<dbReference type="GO" id="GO:0006260">
    <property type="term" value="P:DNA replication"/>
    <property type="evidence" value="ECO:0007669"/>
    <property type="project" value="UniProtKB-KW"/>
</dbReference>
<dbReference type="Proteomes" id="UP000033725">
    <property type="component" value="Unassembled WGS sequence"/>
</dbReference>
<dbReference type="EMBL" id="JYIV01000027">
    <property type="protein sequence ID" value="KJL21228.1"/>
    <property type="molecule type" value="Genomic_DNA"/>
</dbReference>
<dbReference type="PATRIC" id="fig|82380.10.peg.2254"/>
<keyword evidence="5 7" id="KW-0378">Hydrolase</keyword>
<evidence type="ECO:0000256" key="2">
    <source>
        <dbReference type="ARBA" id="ARBA00011322"/>
    </source>
</evidence>
<evidence type="ECO:0000256" key="7">
    <source>
        <dbReference type="RuleBase" id="RU363069"/>
    </source>
</evidence>
<dbReference type="InterPro" id="IPR004593">
    <property type="entry name" value="SbcD"/>
</dbReference>
<dbReference type="InterPro" id="IPR004843">
    <property type="entry name" value="Calcineurin-like_PHP"/>
</dbReference>
<feature type="domain" description="Calcineurin-like phosphoesterase" evidence="8">
    <location>
        <begin position="41"/>
        <end position="139"/>
    </location>
</feature>
<comment type="caution">
    <text evidence="10">The sequence shown here is derived from an EMBL/GenBank/DDBJ whole genome shotgun (WGS) entry which is preliminary data.</text>
</comment>
<dbReference type="Gene3D" id="3.60.21.10">
    <property type="match status" value="1"/>
</dbReference>
<comment type="subunit">
    <text evidence="2 7">Heterodimer of SbcC and SbcD.</text>
</comment>
<evidence type="ECO:0000256" key="6">
    <source>
        <dbReference type="ARBA" id="ARBA00022839"/>
    </source>
</evidence>
<evidence type="ECO:0000256" key="3">
    <source>
        <dbReference type="ARBA" id="ARBA00013365"/>
    </source>
</evidence>
<evidence type="ECO:0000256" key="5">
    <source>
        <dbReference type="ARBA" id="ARBA00022801"/>
    </source>
</evidence>
<keyword evidence="4 7" id="KW-0540">Nuclease</keyword>
<sequence>MPIVATRVGQGTFRFLLRAGCAPGTARLGRNVGGGSYGVSMRILHTSDWHIGRTFHGNSTMDALGEVLGALTAQVRDNGVDVVIVAGDVFDSATPSGAAYTLLGDALVALHERGARVIVTSGNHDSAARLGFQARLLRDGIHVLTDPLAVGVPVTLADEYGPVHFYGIPYLEPAIVRQHWPEGDASGRQLRTQAQTMAHAMDLVRAGMDQHGGRAVAIAHCFAAGVDATAGLEREVRQGGLDVVPLSVFDGPDYVALGHIHGRQQLSDRVRYAGAPLHYSFGEQHKPRGSWLIDLDADGLAEVEWLELPVPRRLVTLTGPLDEILSAESVSAHAGDWVCAVYTDAVPQREPMRRLRESYPHCAMVQHQPEGKAEVDDRSYVQRLRTAVTDADRIDAFLEHVRAGHGPTEAESELIRAVLDERVRAEALV</sequence>
<dbReference type="GO" id="GO:0006310">
    <property type="term" value="P:DNA recombination"/>
    <property type="evidence" value="ECO:0007669"/>
    <property type="project" value="UniProtKB-KW"/>
</dbReference>
<dbReference type="PANTHER" id="PTHR30337">
    <property type="entry name" value="COMPONENT OF ATP-DEPENDENT DSDNA EXONUCLEASE"/>
    <property type="match status" value="1"/>
</dbReference>
<evidence type="ECO:0000259" key="9">
    <source>
        <dbReference type="Pfam" id="PF12320"/>
    </source>
</evidence>
<dbReference type="SUPFAM" id="SSF56300">
    <property type="entry name" value="Metallo-dependent phosphatases"/>
    <property type="match status" value="1"/>
</dbReference>
<dbReference type="NCBIfam" id="TIGR00619">
    <property type="entry name" value="sbcd"/>
    <property type="match status" value="1"/>
</dbReference>
<organism evidence="10 11">
    <name type="scientific">Microbacterium oxydans</name>
    <dbReference type="NCBI Taxonomy" id="82380"/>
    <lineage>
        <taxon>Bacteria</taxon>
        <taxon>Bacillati</taxon>
        <taxon>Actinomycetota</taxon>
        <taxon>Actinomycetes</taxon>
        <taxon>Micrococcales</taxon>
        <taxon>Microbacteriaceae</taxon>
        <taxon>Microbacterium</taxon>
    </lineage>
</organism>
<dbReference type="GO" id="GO:0008408">
    <property type="term" value="F:3'-5' exonuclease activity"/>
    <property type="evidence" value="ECO:0007669"/>
    <property type="project" value="InterPro"/>
</dbReference>
<evidence type="ECO:0000259" key="8">
    <source>
        <dbReference type="Pfam" id="PF00149"/>
    </source>
</evidence>
<keyword evidence="7" id="KW-0255">Endonuclease</keyword>
<keyword evidence="7" id="KW-0233">DNA recombination</keyword>
<evidence type="ECO:0000313" key="11">
    <source>
        <dbReference type="Proteomes" id="UP000033725"/>
    </source>
</evidence>
<accession>A0A0F0KK56</accession>
<dbReference type="PANTHER" id="PTHR30337:SF0">
    <property type="entry name" value="NUCLEASE SBCCD SUBUNIT D"/>
    <property type="match status" value="1"/>
</dbReference>
<protein>
    <recommendedName>
        <fullName evidence="3 7">Nuclease SbcCD subunit D</fullName>
    </recommendedName>
</protein>
<evidence type="ECO:0000256" key="4">
    <source>
        <dbReference type="ARBA" id="ARBA00022722"/>
    </source>
</evidence>
<evidence type="ECO:0000313" key="10">
    <source>
        <dbReference type="EMBL" id="KJL21228.1"/>
    </source>
</evidence>
<dbReference type="Pfam" id="PF12320">
    <property type="entry name" value="SbcD_C"/>
    <property type="match status" value="1"/>
</dbReference>
<feature type="domain" description="Nuclease SbcCD subunit D C-terminal" evidence="9">
    <location>
        <begin position="311"/>
        <end position="369"/>
    </location>
</feature>
<proteinExistence type="inferred from homology"/>
<gene>
    <name evidence="7 10" type="primary">sbcD</name>
    <name evidence="10" type="ORF">RN51_02242</name>
</gene>
<dbReference type="Pfam" id="PF00149">
    <property type="entry name" value="Metallophos"/>
    <property type="match status" value="1"/>
</dbReference>
<dbReference type="InterPro" id="IPR050535">
    <property type="entry name" value="DNA_Repair-Maintenance_Comp"/>
</dbReference>
<reference evidence="10 11" key="1">
    <citation type="submission" date="2015-02" db="EMBL/GenBank/DDBJ databases">
        <title>Draft genome sequences of ten Microbacterium spp. with emphasis on heavy metal contaminated environments.</title>
        <authorList>
            <person name="Corretto E."/>
        </authorList>
    </citation>
    <scope>NUCLEOTIDE SEQUENCE [LARGE SCALE GENOMIC DNA]</scope>
    <source>
        <strain evidence="10 11">BEL163</strain>
    </source>
</reference>
<dbReference type="GO" id="GO:0004519">
    <property type="term" value="F:endonuclease activity"/>
    <property type="evidence" value="ECO:0007669"/>
    <property type="project" value="UniProtKB-KW"/>
</dbReference>
<dbReference type="AlphaFoldDB" id="A0A0F0KK56"/>
<dbReference type="InterPro" id="IPR029052">
    <property type="entry name" value="Metallo-depent_PP-like"/>
</dbReference>
<dbReference type="CDD" id="cd00840">
    <property type="entry name" value="MPP_Mre11_N"/>
    <property type="match status" value="1"/>
</dbReference>
<dbReference type="InterPro" id="IPR026843">
    <property type="entry name" value="SbcD_C"/>
</dbReference>
<comment type="similarity">
    <text evidence="1 7">Belongs to the SbcD family.</text>
</comment>
<keyword evidence="6 7" id="KW-0269">Exonuclease</keyword>
<comment type="function">
    <text evidence="7">SbcCD cleaves DNA hairpin structures. These structures can inhibit DNA replication and are intermediates in certain DNA recombination reactions. The complex acts as a 3'-&gt;5' double strand exonuclease that can open hairpins. It also has a 5' single-strand endonuclease activity.</text>
</comment>
<name>A0A0F0KK56_9MICO</name>
<dbReference type="InterPro" id="IPR041796">
    <property type="entry name" value="Mre11_N"/>
</dbReference>
<keyword evidence="7" id="KW-0235">DNA replication</keyword>